<dbReference type="AlphaFoldDB" id="A0A433MQA2"/>
<proteinExistence type="predicted"/>
<evidence type="ECO:0000313" key="3">
    <source>
        <dbReference type="Proteomes" id="UP000281118"/>
    </source>
</evidence>
<dbReference type="EMBL" id="RXFT01000011">
    <property type="protein sequence ID" value="RUR70000.1"/>
    <property type="molecule type" value="Genomic_DNA"/>
</dbReference>
<feature type="transmembrane region" description="Helical" evidence="1">
    <location>
        <begin position="72"/>
        <end position="99"/>
    </location>
</feature>
<organism evidence="2 3">
    <name type="scientific">Variovorax guangxiensis</name>
    <dbReference type="NCBI Taxonomy" id="1775474"/>
    <lineage>
        <taxon>Bacteria</taxon>
        <taxon>Pseudomonadati</taxon>
        <taxon>Pseudomonadota</taxon>
        <taxon>Betaproteobacteria</taxon>
        <taxon>Burkholderiales</taxon>
        <taxon>Comamonadaceae</taxon>
        <taxon>Variovorax</taxon>
    </lineage>
</organism>
<comment type="caution">
    <text evidence="2">The sequence shown here is derived from an EMBL/GenBank/DDBJ whole genome shotgun (WGS) entry which is preliminary data.</text>
</comment>
<sequence>MKRPWPLVINVMAWALAVPVLSIAIAYLGRTAFRWDADEKFFVLNALIIAWAALIYWYVVPSTESPMRRIGYAIMFVIAMAIVGSFALAVAFFAVTFLFGA</sequence>
<feature type="transmembrane region" description="Helical" evidence="1">
    <location>
        <begin position="7"/>
        <end position="29"/>
    </location>
</feature>
<dbReference type="RefSeq" id="WP_126024111.1">
    <property type="nucleotide sequence ID" value="NZ_RXFT01000011.1"/>
</dbReference>
<keyword evidence="1" id="KW-0472">Membrane</keyword>
<accession>A0A433MQA2</accession>
<evidence type="ECO:0000256" key="1">
    <source>
        <dbReference type="SAM" id="Phobius"/>
    </source>
</evidence>
<feature type="transmembrane region" description="Helical" evidence="1">
    <location>
        <begin position="41"/>
        <end position="60"/>
    </location>
</feature>
<keyword evidence="1" id="KW-0812">Transmembrane</keyword>
<evidence type="ECO:0000313" key="2">
    <source>
        <dbReference type="EMBL" id="RUR70000.1"/>
    </source>
</evidence>
<gene>
    <name evidence="2" type="ORF">EJP67_23380</name>
</gene>
<dbReference type="Proteomes" id="UP000281118">
    <property type="component" value="Unassembled WGS sequence"/>
</dbReference>
<name>A0A433MQA2_9BURK</name>
<keyword evidence="1" id="KW-1133">Transmembrane helix</keyword>
<reference evidence="2 3" key="1">
    <citation type="submission" date="2018-12" db="EMBL/GenBank/DDBJ databases">
        <title>The genome sequences of Variovorax guangxiensis DSM 27352.</title>
        <authorList>
            <person name="Gao J."/>
            <person name="Sun J."/>
        </authorList>
    </citation>
    <scope>NUCLEOTIDE SEQUENCE [LARGE SCALE GENOMIC DNA]</scope>
    <source>
        <strain evidence="2 3">DSM 27352</strain>
    </source>
</reference>
<protein>
    <submittedName>
        <fullName evidence="2">Uncharacterized protein</fullName>
    </submittedName>
</protein>